<accession>A0ABS9SJ09</accession>
<sequence length="160" mass="18190">MTRTNIIYKITLFTCIVTLFYSCKKDDFTTRLPLDRLGDENFWRSENDLRLYNNAIYPLYITGFGTGFADGTLQPWGVNASKIVYGDVITDNLIPNSYSTVAANTYTVPTLSGSGGWNFSNIRVLNIFLDNYNKATVSDDIKHLYLAEVYFLKHGIILKK</sequence>
<protein>
    <recommendedName>
        <fullName evidence="3">SusD-like N-terminal domain-containing protein</fullName>
    </recommendedName>
</protein>
<name>A0ABS9SJ09_9BACT</name>
<dbReference type="Gene3D" id="1.25.40.390">
    <property type="match status" value="1"/>
</dbReference>
<keyword evidence="2" id="KW-1185">Reference proteome</keyword>
<dbReference type="EMBL" id="JAKWBL010000001">
    <property type="protein sequence ID" value="MCH5598296.1"/>
    <property type="molecule type" value="Genomic_DNA"/>
</dbReference>
<reference evidence="1 2" key="1">
    <citation type="submission" date="2022-02" db="EMBL/GenBank/DDBJ databases">
        <authorList>
            <person name="Min J."/>
        </authorList>
    </citation>
    <scope>NUCLEOTIDE SEQUENCE [LARGE SCALE GENOMIC DNA]</scope>
    <source>
        <strain evidence="1 2">GR10-1</strain>
    </source>
</reference>
<dbReference type="Proteomes" id="UP001202248">
    <property type="component" value="Unassembled WGS sequence"/>
</dbReference>
<proteinExistence type="predicted"/>
<evidence type="ECO:0000313" key="2">
    <source>
        <dbReference type="Proteomes" id="UP001202248"/>
    </source>
</evidence>
<dbReference type="InterPro" id="IPR011990">
    <property type="entry name" value="TPR-like_helical_dom_sf"/>
</dbReference>
<organism evidence="1 2">
    <name type="scientific">Niabella ginsengisoli</name>
    <dbReference type="NCBI Taxonomy" id="522298"/>
    <lineage>
        <taxon>Bacteria</taxon>
        <taxon>Pseudomonadati</taxon>
        <taxon>Bacteroidota</taxon>
        <taxon>Chitinophagia</taxon>
        <taxon>Chitinophagales</taxon>
        <taxon>Chitinophagaceae</taxon>
        <taxon>Niabella</taxon>
    </lineage>
</organism>
<dbReference type="PROSITE" id="PS51257">
    <property type="entry name" value="PROKAR_LIPOPROTEIN"/>
    <property type="match status" value="1"/>
</dbReference>
<evidence type="ECO:0000313" key="1">
    <source>
        <dbReference type="EMBL" id="MCH5598296.1"/>
    </source>
</evidence>
<dbReference type="SUPFAM" id="SSF48452">
    <property type="entry name" value="TPR-like"/>
    <property type="match status" value="1"/>
</dbReference>
<evidence type="ECO:0008006" key="3">
    <source>
        <dbReference type="Google" id="ProtNLM"/>
    </source>
</evidence>
<gene>
    <name evidence="1" type="ORF">MKP09_10425</name>
</gene>
<dbReference type="RefSeq" id="WP_240828219.1">
    <property type="nucleotide sequence ID" value="NZ_JAKWBL010000001.1"/>
</dbReference>
<comment type="caution">
    <text evidence="1">The sequence shown here is derived from an EMBL/GenBank/DDBJ whole genome shotgun (WGS) entry which is preliminary data.</text>
</comment>